<reference evidence="2" key="1">
    <citation type="journal article" date="2011" name="PLoS Biol.">
        <title>Gene gain and loss during evolution of obligate parasitism in the white rust pathogen of Arabidopsis thaliana.</title>
        <authorList>
            <person name="Kemen E."/>
            <person name="Gardiner A."/>
            <person name="Schultz-Larsen T."/>
            <person name="Kemen A.C."/>
            <person name="Balmuth A.L."/>
            <person name="Robert-Seilaniantz A."/>
            <person name="Bailey K."/>
            <person name="Holub E."/>
            <person name="Studholme D.J."/>
            <person name="Maclean D."/>
            <person name="Jones J.D."/>
        </authorList>
    </citation>
    <scope>NUCLEOTIDE SEQUENCE</scope>
</reference>
<name>F0WCK7_9STRA</name>
<dbReference type="EMBL" id="FR824104">
    <property type="protein sequence ID" value="CCA18924.1"/>
    <property type="molecule type" value="Genomic_DNA"/>
</dbReference>
<organism evidence="2">
    <name type="scientific">Albugo laibachii Nc14</name>
    <dbReference type="NCBI Taxonomy" id="890382"/>
    <lineage>
        <taxon>Eukaryota</taxon>
        <taxon>Sar</taxon>
        <taxon>Stramenopiles</taxon>
        <taxon>Oomycota</taxon>
        <taxon>Peronosporomycetes</taxon>
        <taxon>Albuginales</taxon>
        <taxon>Albuginaceae</taxon>
        <taxon>Albugo</taxon>
    </lineage>
</organism>
<dbReference type="HOGENOM" id="CLU_039573_1_0_1"/>
<dbReference type="AlphaFoldDB" id="F0WCK7"/>
<protein>
    <submittedName>
        <fullName evidence="2">AlNc14C59G4387 protein</fullName>
    </submittedName>
</protein>
<evidence type="ECO:0000256" key="1">
    <source>
        <dbReference type="SAM" id="MobiDB-lite"/>
    </source>
</evidence>
<gene>
    <name evidence="2" type="primary">AlNc14C59G4387</name>
    <name evidence="2" type="ORF">ALNC14_050670</name>
</gene>
<accession>F0WCK7</accession>
<evidence type="ECO:0000313" key="2">
    <source>
        <dbReference type="EMBL" id="CCA18924.1"/>
    </source>
</evidence>
<feature type="region of interest" description="Disordered" evidence="1">
    <location>
        <begin position="90"/>
        <end position="109"/>
    </location>
</feature>
<reference evidence="2" key="2">
    <citation type="submission" date="2011-02" db="EMBL/GenBank/DDBJ databases">
        <authorList>
            <person name="MacLean D."/>
        </authorList>
    </citation>
    <scope>NUCLEOTIDE SEQUENCE</scope>
</reference>
<feature type="compositionally biased region" description="Polar residues" evidence="1">
    <location>
        <begin position="90"/>
        <end position="102"/>
    </location>
</feature>
<proteinExistence type="predicted"/>
<sequence length="341" mass="37480">MVQIDISKQITVLASDYDDVAALMNHPALVDSMIVDESSSRCDGVERTTHAMVQSGVGSPTPVTVQGGVEKTTSEKVQSAVGRVGTLTAVSSQDGGKSTSSVDEGKPSTLADLLNSKESLRKDKIKVKAQFRVELPQPKASDIEAITKFKTIPNRQSHLPNDFRDGSGIEPYSKRKALSSLMRDHGNPVFGSLLDSKQITQMSKLPGENIRVMVTTEDACQQLECQPVNIIGEKYFFREYNSLESKYHLDVFGVGVEDERVGLLRSLHKLGCPVVYDTFREAIPTKGVFVSTWTVYFGSTTCLEQLIRVGKVCEQLACGKQLYPVRGKYAPNPTERPRFGQ</sequence>